<dbReference type="OrthoDB" id="7677582at2759"/>
<evidence type="ECO:0000259" key="8">
    <source>
        <dbReference type="Pfam" id="PF06886"/>
    </source>
</evidence>
<feature type="region of interest" description="Disordered" evidence="7">
    <location>
        <begin position="102"/>
        <end position="143"/>
    </location>
</feature>
<evidence type="ECO:0000256" key="5">
    <source>
        <dbReference type="ARBA" id="ARBA00023212"/>
    </source>
</evidence>
<dbReference type="AlphaFoldDB" id="A0A2I0BDP4"/>
<evidence type="ECO:0000256" key="1">
    <source>
        <dbReference type="ARBA" id="ARBA00004245"/>
    </source>
</evidence>
<dbReference type="Proteomes" id="UP000236161">
    <property type="component" value="Unassembled WGS sequence"/>
</dbReference>
<dbReference type="GO" id="GO:0090307">
    <property type="term" value="P:mitotic spindle assembly"/>
    <property type="evidence" value="ECO:0007669"/>
    <property type="project" value="TreeGrafter"/>
</dbReference>
<dbReference type="PANTHER" id="PTHR14326">
    <property type="entry name" value="TARGETING PROTEIN FOR XKLP2"/>
    <property type="match status" value="1"/>
</dbReference>
<evidence type="ECO:0000256" key="2">
    <source>
        <dbReference type="ARBA" id="ARBA00005885"/>
    </source>
</evidence>
<keyword evidence="3" id="KW-0963">Cytoplasm</keyword>
<dbReference type="GO" id="GO:0060236">
    <property type="term" value="P:regulation of mitotic spindle organization"/>
    <property type="evidence" value="ECO:0007669"/>
    <property type="project" value="InterPro"/>
</dbReference>
<dbReference type="GO" id="GO:0030295">
    <property type="term" value="F:protein kinase activator activity"/>
    <property type="evidence" value="ECO:0007669"/>
    <property type="project" value="TreeGrafter"/>
</dbReference>
<feature type="domain" description="TPX2 C-terminal" evidence="8">
    <location>
        <begin position="41"/>
        <end position="116"/>
    </location>
</feature>
<reference evidence="9 10" key="1">
    <citation type="journal article" date="2017" name="Nature">
        <title>The Apostasia genome and the evolution of orchids.</title>
        <authorList>
            <person name="Zhang G.Q."/>
            <person name="Liu K.W."/>
            <person name="Li Z."/>
            <person name="Lohaus R."/>
            <person name="Hsiao Y.Y."/>
            <person name="Niu S.C."/>
            <person name="Wang J.Y."/>
            <person name="Lin Y.C."/>
            <person name="Xu Q."/>
            <person name="Chen L.J."/>
            <person name="Yoshida K."/>
            <person name="Fujiwara S."/>
            <person name="Wang Z.W."/>
            <person name="Zhang Y.Q."/>
            <person name="Mitsuda N."/>
            <person name="Wang M."/>
            <person name="Liu G.H."/>
            <person name="Pecoraro L."/>
            <person name="Huang H.X."/>
            <person name="Xiao X.J."/>
            <person name="Lin M."/>
            <person name="Wu X.Y."/>
            <person name="Wu W.L."/>
            <person name="Chen Y.Y."/>
            <person name="Chang S.B."/>
            <person name="Sakamoto S."/>
            <person name="Ohme-Takagi M."/>
            <person name="Yagi M."/>
            <person name="Zeng S.J."/>
            <person name="Shen C.Y."/>
            <person name="Yeh C.M."/>
            <person name="Luo Y.B."/>
            <person name="Tsai W.C."/>
            <person name="Van de Peer Y."/>
            <person name="Liu Z.J."/>
        </authorList>
    </citation>
    <scope>NUCLEOTIDE SEQUENCE [LARGE SCALE GENOMIC DNA]</scope>
    <source>
        <strain evidence="10">cv. Shenzhen</strain>
        <tissue evidence="9">Stem</tissue>
    </source>
</reference>
<dbReference type="InterPro" id="IPR027329">
    <property type="entry name" value="TPX2_C"/>
</dbReference>
<gene>
    <name evidence="9" type="primary">TPX2</name>
    <name evidence="9" type="ORF">AXF42_Ash010295</name>
</gene>
<name>A0A2I0BDP4_9ASPA</name>
<keyword evidence="6" id="KW-0175">Coiled coil</keyword>
<evidence type="ECO:0000256" key="3">
    <source>
        <dbReference type="ARBA" id="ARBA00022490"/>
    </source>
</evidence>
<evidence type="ECO:0000256" key="4">
    <source>
        <dbReference type="ARBA" id="ARBA00022701"/>
    </source>
</evidence>
<sequence length="143" mass="17186">MLLQEERQRIQTAQGLPWTTDHPELLRKPRVKEPTEPIEVVLHSDIRAVERAEFDDRVAERMSLIELMKLEREKLRKLEEEEEIRRLRREELVSRAQPMPYFDRPFVPKRSSKPRTVPKEPKLCTTQRKKQRVVKRGNKIVEV</sequence>
<comment type="similarity">
    <text evidence="2">Belongs to the TPX2 family.</text>
</comment>
<comment type="subcellular location">
    <subcellularLocation>
        <location evidence="1">Cytoplasm</location>
        <location evidence="1">Cytoskeleton</location>
    </subcellularLocation>
</comment>
<dbReference type="Pfam" id="PF06886">
    <property type="entry name" value="TPX2"/>
    <property type="match status" value="1"/>
</dbReference>
<dbReference type="GO" id="GO:0008017">
    <property type="term" value="F:microtubule binding"/>
    <property type="evidence" value="ECO:0007669"/>
    <property type="project" value="TreeGrafter"/>
</dbReference>
<dbReference type="GO" id="GO:0005819">
    <property type="term" value="C:spindle"/>
    <property type="evidence" value="ECO:0007669"/>
    <property type="project" value="InterPro"/>
</dbReference>
<feature type="coiled-coil region" evidence="6">
    <location>
        <begin position="61"/>
        <end position="90"/>
    </location>
</feature>
<keyword evidence="10" id="KW-1185">Reference proteome</keyword>
<dbReference type="PANTHER" id="PTHR14326:SF58">
    <property type="entry name" value="TPX2 (TARGETING PROTEIN FOR XKLP2) PROTEIN FAMILY"/>
    <property type="match status" value="1"/>
</dbReference>
<keyword evidence="4" id="KW-0493">Microtubule</keyword>
<evidence type="ECO:0000313" key="9">
    <source>
        <dbReference type="EMBL" id="PKA65886.1"/>
    </source>
</evidence>
<evidence type="ECO:0000313" key="10">
    <source>
        <dbReference type="Proteomes" id="UP000236161"/>
    </source>
</evidence>
<protein>
    <submittedName>
        <fullName evidence="9">Protein TPX2</fullName>
    </submittedName>
</protein>
<dbReference type="InterPro" id="IPR009675">
    <property type="entry name" value="TPX2_fam"/>
</dbReference>
<dbReference type="GO" id="GO:0005880">
    <property type="term" value="C:nuclear microtubule"/>
    <property type="evidence" value="ECO:0007669"/>
    <property type="project" value="TreeGrafter"/>
</dbReference>
<organism evidence="9 10">
    <name type="scientific">Apostasia shenzhenica</name>
    <dbReference type="NCBI Taxonomy" id="1088818"/>
    <lineage>
        <taxon>Eukaryota</taxon>
        <taxon>Viridiplantae</taxon>
        <taxon>Streptophyta</taxon>
        <taxon>Embryophyta</taxon>
        <taxon>Tracheophyta</taxon>
        <taxon>Spermatophyta</taxon>
        <taxon>Magnoliopsida</taxon>
        <taxon>Liliopsida</taxon>
        <taxon>Asparagales</taxon>
        <taxon>Orchidaceae</taxon>
        <taxon>Apostasioideae</taxon>
        <taxon>Apostasia</taxon>
    </lineage>
</organism>
<keyword evidence="5" id="KW-0206">Cytoskeleton</keyword>
<proteinExistence type="inferred from homology"/>
<evidence type="ECO:0000256" key="7">
    <source>
        <dbReference type="SAM" id="MobiDB-lite"/>
    </source>
</evidence>
<evidence type="ECO:0000256" key="6">
    <source>
        <dbReference type="SAM" id="Coils"/>
    </source>
</evidence>
<feature type="compositionally biased region" description="Basic residues" evidence="7">
    <location>
        <begin position="127"/>
        <end position="143"/>
    </location>
</feature>
<dbReference type="EMBL" id="KZ451888">
    <property type="protein sequence ID" value="PKA65886.1"/>
    <property type="molecule type" value="Genomic_DNA"/>
</dbReference>
<feature type="region of interest" description="Disordered" evidence="7">
    <location>
        <begin position="1"/>
        <end position="26"/>
    </location>
</feature>
<accession>A0A2I0BDP4</accession>